<keyword evidence="11" id="KW-1185">Reference proteome</keyword>
<protein>
    <submittedName>
        <fullName evidence="12">Uncharacterized protein LOC112465280</fullName>
    </submittedName>
</protein>
<keyword evidence="5" id="KW-0552">Olfaction</keyword>
<evidence type="ECO:0000256" key="4">
    <source>
        <dbReference type="ARBA" id="ARBA00022692"/>
    </source>
</evidence>
<evidence type="ECO:0000256" key="1">
    <source>
        <dbReference type="ARBA" id="ARBA00004651"/>
    </source>
</evidence>
<feature type="transmembrane region" description="Helical" evidence="10">
    <location>
        <begin position="638"/>
        <end position="660"/>
    </location>
</feature>
<feature type="transmembrane region" description="Helical" evidence="10">
    <location>
        <begin position="780"/>
        <end position="802"/>
    </location>
</feature>
<feature type="transmembrane region" description="Helical" evidence="10">
    <location>
        <begin position="360"/>
        <end position="378"/>
    </location>
</feature>
<dbReference type="InterPro" id="IPR004117">
    <property type="entry name" value="7tm6_olfct_rcpt"/>
</dbReference>
<keyword evidence="4 10" id="KW-0812">Transmembrane</keyword>
<feature type="transmembrane region" description="Helical" evidence="10">
    <location>
        <begin position="127"/>
        <end position="146"/>
    </location>
</feature>
<dbReference type="Proteomes" id="UP000504618">
    <property type="component" value="Unplaced"/>
</dbReference>
<dbReference type="GO" id="GO:0004984">
    <property type="term" value="F:olfactory receptor activity"/>
    <property type="evidence" value="ECO:0007669"/>
    <property type="project" value="InterPro"/>
</dbReference>
<keyword evidence="8" id="KW-0675">Receptor</keyword>
<name>A0A6J1R6G4_9HYME</name>
<feature type="transmembrane region" description="Helical" evidence="10">
    <location>
        <begin position="185"/>
        <end position="202"/>
    </location>
</feature>
<evidence type="ECO:0000313" key="12">
    <source>
        <dbReference type="RefSeq" id="XP_024888531.1"/>
    </source>
</evidence>
<dbReference type="GO" id="GO:0005886">
    <property type="term" value="C:plasma membrane"/>
    <property type="evidence" value="ECO:0007669"/>
    <property type="project" value="UniProtKB-SubCell"/>
</dbReference>
<keyword evidence="9" id="KW-0807">Transducer</keyword>
<keyword evidence="7 10" id="KW-0472">Membrane</keyword>
<evidence type="ECO:0000256" key="10">
    <source>
        <dbReference type="SAM" id="Phobius"/>
    </source>
</evidence>
<feature type="transmembrane region" description="Helical" evidence="10">
    <location>
        <begin position="37"/>
        <end position="60"/>
    </location>
</feature>
<comment type="subcellular location">
    <subcellularLocation>
        <location evidence="1">Cell membrane</location>
        <topology evidence="1">Multi-pass membrane protein</topology>
    </subcellularLocation>
</comment>
<keyword evidence="6 10" id="KW-1133">Transmembrane helix</keyword>
<proteinExistence type="predicted"/>
<evidence type="ECO:0000256" key="3">
    <source>
        <dbReference type="ARBA" id="ARBA00022606"/>
    </source>
</evidence>
<dbReference type="PANTHER" id="PTHR21137">
    <property type="entry name" value="ODORANT RECEPTOR"/>
    <property type="match status" value="1"/>
</dbReference>
<evidence type="ECO:0000256" key="5">
    <source>
        <dbReference type="ARBA" id="ARBA00022725"/>
    </source>
</evidence>
<dbReference type="GO" id="GO:0007165">
    <property type="term" value="P:signal transduction"/>
    <property type="evidence" value="ECO:0007669"/>
    <property type="project" value="UniProtKB-KW"/>
</dbReference>
<evidence type="ECO:0000313" key="11">
    <source>
        <dbReference type="Proteomes" id="UP000504618"/>
    </source>
</evidence>
<keyword evidence="3" id="KW-0716">Sensory transduction</keyword>
<evidence type="ECO:0000256" key="2">
    <source>
        <dbReference type="ARBA" id="ARBA00022475"/>
    </source>
</evidence>
<evidence type="ECO:0000256" key="8">
    <source>
        <dbReference type="ARBA" id="ARBA00023170"/>
    </source>
</evidence>
<dbReference type="OrthoDB" id="8185860at2759"/>
<feature type="transmembrane region" description="Helical" evidence="10">
    <location>
        <begin position="546"/>
        <end position="566"/>
    </location>
</feature>
<sequence length="907" mass="103614">MANERWKDDVSYAMTPFKLLTWPIGVWPLQVYNIYSLLRCIFATCCVSLMVILPSIELYMGCTDAEQNIDSLMLICCGILGMLKTVWFRIYARNLTNNYSSAVDDYLMIENAKQRAIMRKHASRGRILCCFMLCFSYFSCIIYALIPLLGDSVNKQINLTNEDAVLDYPVPSRCALGYFNTPISVYRLLCLIEAISLILTSTSNHGNDSMFLNITLHVCGQVEVLKAKFIEFDVTRPKVYKRFIALIKRHSYLIKMARQLADTINFVLLIQLFIISIQLCITGFQFILALKVNDVVMAGKSAMVQSTFLFQLTLYSFIGDYLKSQMEEIGLSIYQNAWYNLPADLTKNLVFIIMRTESPVLLRAGQFIVINLSTYMSILKASISYLSVLRVMSNIITFLLCCDDKVEHERSKGRETESSGGLLTKLPALSTHPKRGHSDKFSKTRNKICIVIINVQTLLSDLVSSIHCVAVSDHLQISMEYGKVIENIENCAHYGKTLTYYKNVETSMLPDMKTNWNSGMDYGFSVIRTIMWIVGVWPLQHDDMVCTFRWFIIFIAESLTVFNMLMEPFKNCGDTKDALEVFLLIEAVFHSWINVVFARIYMKKIAVNVNSAIDDWSSSSTEKQSYLIMTGYARMGRIICVFQLLLGFLAGGIHVTTILIENKQVVIIGNDTVTLWNFFIPSTCLFQGISYSTYKALLLMQIPMGSILFIAECANDSFFFAITMHLCGQLELLKIRFVELVGKNTDEKNCYRSILGSWIRRHYKLIILAKNIEDTFNLNILIRLLIITIVIAVSGLHAIMYVKHQDYPNVVKSVLFVQFYLVQSFLFTHAGETLQKQSESIVSAIYSTSWHKLPPIMVKDLIFIMMRTKIPLQLTAGKFFYITRKTTTDILRTALTYISFLQVTMEE</sequence>
<gene>
    <name evidence="12" type="primary">LOC112465280</name>
</gene>
<evidence type="ECO:0000256" key="6">
    <source>
        <dbReference type="ARBA" id="ARBA00022989"/>
    </source>
</evidence>
<dbReference type="GeneID" id="112465280"/>
<dbReference type="PANTHER" id="PTHR21137:SF35">
    <property type="entry name" value="ODORANT RECEPTOR 19A-RELATED"/>
    <property type="match status" value="1"/>
</dbReference>
<dbReference type="GO" id="GO:0005549">
    <property type="term" value="F:odorant binding"/>
    <property type="evidence" value="ECO:0007669"/>
    <property type="project" value="InterPro"/>
</dbReference>
<dbReference type="Pfam" id="PF02949">
    <property type="entry name" value="7tm_6"/>
    <property type="match status" value="2"/>
</dbReference>
<accession>A0A6J1R6G4</accession>
<feature type="transmembrane region" description="Helical" evidence="10">
    <location>
        <begin position="266"/>
        <end position="290"/>
    </location>
</feature>
<keyword evidence="2" id="KW-1003">Cell membrane</keyword>
<feature type="transmembrane region" description="Helical" evidence="10">
    <location>
        <begin position="675"/>
        <end position="694"/>
    </location>
</feature>
<dbReference type="RefSeq" id="XP_024888531.1">
    <property type="nucleotide sequence ID" value="XM_025032763.1"/>
</dbReference>
<dbReference type="AlphaFoldDB" id="A0A6J1R6G4"/>
<feature type="transmembrane region" description="Helical" evidence="10">
    <location>
        <begin position="72"/>
        <end position="92"/>
    </location>
</feature>
<reference evidence="12" key="1">
    <citation type="submission" date="2025-08" db="UniProtKB">
        <authorList>
            <consortium name="RefSeq"/>
        </authorList>
    </citation>
    <scope>IDENTIFICATION</scope>
    <source>
        <tissue evidence="12">Whole body</tissue>
    </source>
</reference>
<feature type="transmembrane region" description="Helical" evidence="10">
    <location>
        <begin position="578"/>
        <end position="597"/>
    </location>
</feature>
<evidence type="ECO:0000256" key="9">
    <source>
        <dbReference type="ARBA" id="ARBA00023224"/>
    </source>
</evidence>
<organism evidence="11 12">
    <name type="scientific">Temnothorax curvispinosus</name>
    <dbReference type="NCBI Taxonomy" id="300111"/>
    <lineage>
        <taxon>Eukaryota</taxon>
        <taxon>Metazoa</taxon>
        <taxon>Ecdysozoa</taxon>
        <taxon>Arthropoda</taxon>
        <taxon>Hexapoda</taxon>
        <taxon>Insecta</taxon>
        <taxon>Pterygota</taxon>
        <taxon>Neoptera</taxon>
        <taxon>Endopterygota</taxon>
        <taxon>Hymenoptera</taxon>
        <taxon>Apocrita</taxon>
        <taxon>Aculeata</taxon>
        <taxon>Formicoidea</taxon>
        <taxon>Formicidae</taxon>
        <taxon>Myrmicinae</taxon>
        <taxon>Temnothorax</taxon>
    </lineage>
</organism>
<evidence type="ECO:0000256" key="7">
    <source>
        <dbReference type="ARBA" id="ARBA00023136"/>
    </source>
</evidence>